<evidence type="ECO:0000313" key="2">
    <source>
        <dbReference type="Proteomes" id="UP001163223"/>
    </source>
</evidence>
<proteinExistence type="predicted"/>
<name>A0ACD4NQB9_9HYPH</name>
<sequence>MSAFTIRDAEAGDIPTITAIYEDEVLTGTATYELDPPDEEEMGRRFQSLRGQGYPYLVAAGPNGAVIGYAYAGPFRARPAYRWTVEDSIYLARAARGQGVGRALLTILVERCQGLGFRQMIAVIGGANNHGSVRVHERAGFAHVGVLPGSGFKLGGWVDTVLMQMPLGDGKDTLPDESRYPGTLG</sequence>
<accession>A0ACD4NQB9</accession>
<reference evidence="1" key="1">
    <citation type="submission" date="2022-11" db="EMBL/GenBank/DDBJ databases">
        <title>beta-Carotene-producing bacterium, Jeongeuplla avenae sp. nov., alleviates the salt stress of Arabidopsis seedlings.</title>
        <authorList>
            <person name="Jiang L."/>
            <person name="Lee J."/>
        </authorList>
    </citation>
    <scope>NUCLEOTIDE SEQUENCE</scope>
    <source>
        <strain evidence="1">DY_R2A_6</strain>
    </source>
</reference>
<gene>
    <name evidence="1" type="ORF">OXU80_02175</name>
</gene>
<protein>
    <submittedName>
        <fullName evidence="1">GNAT family N-acetyltransferase</fullName>
    </submittedName>
</protein>
<dbReference type="Proteomes" id="UP001163223">
    <property type="component" value="Chromosome"/>
</dbReference>
<keyword evidence="2" id="KW-1185">Reference proteome</keyword>
<organism evidence="1 2">
    <name type="scientific">Antarcticirhabdus aurantiaca</name>
    <dbReference type="NCBI Taxonomy" id="2606717"/>
    <lineage>
        <taxon>Bacteria</taxon>
        <taxon>Pseudomonadati</taxon>
        <taxon>Pseudomonadota</taxon>
        <taxon>Alphaproteobacteria</taxon>
        <taxon>Hyphomicrobiales</taxon>
        <taxon>Aurantimonadaceae</taxon>
        <taxon>Antarcticirhabdus</taxon>
    </lineage>
</organism>
<evidence type="ECO:0000313" key="1">
    <source>
        <dbReference type="EMBL" id="WAJ29076.1"/>
    </source>
</evidence>
<dbReference type="EMBL" id="CP113520">
    <property type="protein sequence ID" value="WAJ29076.1"/>
    <property type="molecule type" value="Genomic_DNA"/>
</dbReference>